<dbReference type="InterPro" id="IPR052052">
    <property type="entry name" value="Polysaccharide_Lyase_9"/>
</dbReference>
<evidence type="ECO:0000256" key="3">
    <source>
        <dbReference type="ARBA" id="ARBA00022729"/>
    </source>
</evidence>
<dbReference type="Gene3D" id="2.60.40.1180">
    <property type="entry name" value="Golgi alpha-mannosidase II"/>
    <property type="match status" value="1"/>
</dbReference>
<dbReference type="InterPro" id="IPR049169">
    <property type="entry name" value="Glyco_hydro_120_ins"/>
</dbReference>
<evidence type="ECO:0000313" key="7">
    <source>
        <dbReference type="Proteomes" id="UP001597399"/>
    </source>
</evidence>
<feature type="domain" description="DUF1565" evidence="4">
    <location>
        <begin position="8"/>
        <end position="52"/>
    </location>
</feature>
<dbReference type="RefSeq" id="WP_253059778.1">
    <property type="nucleotide sequence ID" value="NZ_JAMXWM010000004.1"/>
</dbReference>
<organism evidence="6 7">
    <name type="scientific">Sporolactobacillus shoreicorticis</name>
    <dbReference type="NCBI Taxonomy" id="1923877"/>
    <lineage>
        <taxon>Bacteria</taxon>
        <taxon>Bacillati</taxon>
        <taxon>Bacillota</taxon>
        <taxon>Bacilli</taxon>
        <taxon>Bacillales</taxon>
        <taxon>Sporolactobacillaceae</taxon>
        <taxon>Sporolactobacillus</taxon>
    </lineage>
</organism>
<evidence type="ECO:0000259" key="4">
    <source>
        <dbReference type="Pfam" id="PF07602"/>
    </source>
</evidence>
<accession>A0ABW5RYX6</accession>
<evidence type="ECO:0000259" key="5">
    <source>
        <dbReference type="Pfam" id="PF21258"/>
    </source>
</evidence>
<evidence type="ECO:0000313" key="6">
    <source>
        <dbReference type="EMBL" id="MFD2692536.1"/>
    </source>
</evidence>
<dbReference type="PANTHER" id="PTHR40088:SF2">
    <property type="entry name" value="SECRETED SUGAR HYDROLASE"/>
    <property type="match status" value="1"/>
</dbReference>
<feature type="domain" description="Glycoside hydrolase 120 insertion" evidence="5">
    <location>
        <begin position="79"/>
        <end position="198"/>
    </location>
</feature>
<evidence type="ECO:0000256" key="2">
    <source>
        <dbReference type="ARBA" id="ARBA00022525"/>
    </source>
</evidence>
<comment type="subcellular location">
    <subcellularLocation>
        <location evidence="1">Secreted</location>
    </subcellularLocation>
</comment>
<sequence>MIYHVAKKGNDRNCGNQQEPFLTINHAAQLAQPGDAIFVHEGNYRERVDPKFSGLSDNQRITYQAVPGDHVVIKGSEVVTNWVQIRSGIWQAEVNNQVFGKDNPFQLRLQGDWLEQSNDRHTGDLYLNGQSFYEAASFDEMAAGEERDQATEYVTNITLKMADVGQTAYKWYAEAGAQTTTIFANFHSFNPNHELVEMSVRPCCFYPSKPRINFIAVIGFEMCQAATPWAPPTSEQIGLIGPHWSKGWVIKRNRLHDAKCSAISIGAPVLADENAFSNRHDRPGYQYQIERVFRAQQFGWDKASVGSHLIYGNQIYNCGQSGIVGNLGGIFSRVVKNHIYNIGTKYEFGGWEISAIKLHAAIDVEIVHNQIDHCVLGTWLDWQAQGTMVMRNFYHHNVRDFLIEVCHGPFLVADNIFASKRSIDEYAQGGAFVNNLIMGRTTIQSVLNRATPYHIPHQTAIKGYAMVYGGDDRYFNNIFIGDADPELNNGTNLYNGSPISMQDYVAAVEQRLPGDVEMFETVRQPVHINHNVYLNGAIPFMNEVHYLKDDRFDLHCEITRTEDEVRLTIHLPASFDQFRGQVQTTASLGRVRLAEADFENVTGDPLYLNRDYFNKLNECDGQTIPGPFKQLKSGENVIVVWCDKG</sequence>
<dbReference type="Pfam" id="PF07602">
    <property type="entry name" value="DUF1565"/>
    <property type="match status" value="1"/>
</dbReference>
<protein>
    <submittedName>
        <fullName evidence="6">DUF1565 domain-containing protein</fullName>
    </submittedName>
</protein>
<dbReference type="SUPFAM" id="SSF51126">
    <property type="entry name" value="Pectin lyase-like"/>
    <property type="match status" value="1"/>
</dbReference>
<name>A0ABW5RYX6_9BACL</name>
<dbReference type="PANTHER" id="PTHR40088">
    <property type="entry name" value="PECTATE LYASE (EUROFUNG)"/>
    <property type="match status" value="1"/>
</dbReference>
<dbReference type="InterPro" id="IPR012334">
    <property type="entry name" value="Pectin_lyas_fold"/>
</dbReference>
<dbReference type="InterPro" id="IPR013780">
    <property type="entry name" value="Glyco_hydro_b"/>
</dbReference>
<keyword evidence="7" id="KW-1185">Reference proteome</keyword>
<keyword evidence="2" id="KW-0964">Secreted</keyword>
<gene>
    <name evidence="6" type="ORF">ACFSUE_02600</name>
</gene>
<proteinExistence type="predicted"/>
<comment type="caution">
    <text evidence="6">The sequence shown here is derived from an EMBL/GenBank/DDBJ whole genome shotgun (WGS) entry which is preliminary data.</text>
</comment>
<reference evidence="7" key="1">
    <citation type="journal article" date="2019" name="Int. J. Syst. Evol. Microbiol.">
        <title>The Global Catalogue of Microorganisms (GCM) 10K type strain sequencing project: providing services to taxonomists for standard genome sequencing and annotation.</title>
        <authorList>
            <consortium name="The Broad Institute Genomics Platform"/>
            <consortium name="The Broad Institute Genome Sequencing Center for Infectious Disease"/>
            <person name="Wu L."/>
            <person name="Ma J."/>
        </authorList>
    </citation>
    <scope>NUCLEOTIDE SEQUENCE [LARGE SCALE GENOMIC DNA]</scope>
    <source>
        <strain evidence="7">TISTR 2466</strain>
    </source>
</reference>
<dbReference type="InterPro" id="IPR011050">
    <property type="entry name" value="Pectin_lyase_fold/virulence"/>
</dbReference>
<dbReference type="Proteomes" id="UP001597399">
    <property type="component" value="Unassembled WGS sequence"/>
</dbReference>
<dbReference type="Gene3D" id="2.160.20.10">
    <property type="entry name" value="Single-stranded right-handed beta-helix, Pectin lyase-like"/>
    <property type="match status" value="1"/>
</dbReference>
<dbReference type="InterPro" id="IPR011459">
    <property type="entry name" value="DUF1565"/>
</dbReference>
<evidence type="ECO:0000256" key="1">
    <source>
        <dbReference type="ARBA" id="ARBA00004613"/>
    </source>
</evidence>
<dbReference type="Pfam" id="PF21258">
    <property type="entry name" value="Glyco_hydro_120_ins"/>
    <property type="match status" value="1"/>
</dbReference>
<dbReference type="EMBL" id="JBHUMQ010000003">
    <property type="protein sequence ID" value="MFD2692536.1"/>
    <property type="molecule type" value="Genomic_DNA"/>
</dbReference>
<keyword evidence="3" id="KW-0732">Signal</keyword>